<sequence length="206" mass="21046">MIEFIIGTSLAASAGLNAWMPLFLLGLADRILPAVTLPASWSWLSGDIALWILGGLLALEIVADKIPAVDSVNDVIQSILRPASGGIAFGAGSGAQTIAVDDPAAFFTDNTWVPVVTGVVIALVVHVIKATARVAANATTGGLAAPVLSSAEDGASFALAAAAIVVPVVAALLLIGLAVAIVVILRRRARRRRDRTAPSSAEELRA</sequence>
<evidence type="ECO:0000313" key="4">
    <source>
        <dbReference type="Proteomes" id="UP000033572"/>
    </source>
</evidence>
<evidence type="ECO:0000259" key="2">
    <source>
        <dbReference type="Pfam" id="PF13548"/>
    </source>
</evidence>
<dbReference type="RefSeq" id="WP_045253766.1">
    <property type="nucleotide sequence ID" value="NZ_CP031425.1"/>
</dbReference>
<dbReference type="Proteomes" id="UP000033572">
    <property type="component" value="Unassembled WGS sequence"/>
</dbReference>
<organism evidence="3 4">
    <name type="scientific">Microbacterium foliorum</name>
    <dbReference type="NCBI Taxonomy" id="104336"/>
    <lineage>
        <taxon>Bacteria</taxon>
        <taxon>Bacillati</taxon>
        <taxon>Actinomycetota</taxon>
        <taxon>Actinomycetes</taxon>
        <taxon>Micrococcales</taxon>
        <taxon>Microbacteriaceae</taxon>
        <taxon>Microbacterium</taxon>
    </lineage>
</organism>
<feature type="transmembrane region" description="Helical" evidence="1">
    <location>
        <begin position="6"/>
        <end position="28"/>
    </location>
</feature>
<reference evidence="3 4" key="1">
    <citation type="submission" date="2015-02" db="EMBL/GenBank/DDBJ databases">
        <title>Draft genome sequences of ten Microbacterium spp. with emphasis on heavy metal contaminated environments.</title>
        <authorList>
            <person name="Corretto E."/>
        </authorList>
    </citation>
    <scope>NUCLEOTIDE SEQUENCE [LARGE SCALE GENOMIC DNA]</scope>
    <source>
        <strain evidence="3 4">DSM 12966</strain>
    </source>
</reference>
<proteinExistence type="predicted"/>
<dbReference type="GeneID" id="94444788"/>
<evidence type="ECO:0000313" key="3">
    <source>
        <dbReference type="EMBL" id="KJL22689.1"/>
    </source>
</evidence>
<gene>
    <name evidence="3" type="ORF">RN50_01368</name>
</gene>
<dbReference type="Pfam" id="PF13548">
    <property type="entry name" value="DUF4126"/>
    <property type="match status" value="1"/>
</dbReference>
<dbReference type="AlphaFoldDB" id="A0A0F0KQH5"/>
<dbReference type="PATRIC" id="fig|104336.4.peg.1404"/>
<feature type="domain" description="DUF4126" evidence="2">
    <location>
        <begin position="6"/>
        <end position="187"/>
    </location>
</feature>
<name>A0A0F0KQH5_9MICO</name>
<keyword evidence="1" id="KW-0472">Membrane</keyword>
<dbReference type="InterPro" id="IPR025196">
    <property type="entry name" value="DUF4126"/>
</dbReference>
<feature type="transmembrane region" description="Helical" evidence="1">
    <location>
        <begin position="157"/>
        <end position="185"/>
    </location>
</feature>
<feature type="transmembrane region" description="Helical" evidence="1">
    <location>
        <begin position="40"/>
        <end position="63"/>
    </location>
</feature>
<keyword evidence="1" id="KW-1133">Transmembrane helix</keyword>
<keyword evidence="1" id="KW-0812">Transmembrane</keyword>
<keyword evidence="4" id="KW-1185">Reference proteome</keyword>
<dbReference type="KEGG" id="mfol:DXT68_10315"/>
<accession>A0A0F0KQH5</accession>
<dbReference type="EMBL" id="JYIU01000038">
    <property type="protein sequence ID" value="KJL22689.1"/>
    <property type="molecule type" value="Genomic_DNA"/>
</dbReference>
<evidence type="ECO:0000256" key="1">
    <source>
        <dbReference type="SAM" id="Phobius"/>
    </source>
</evidence>
<comment type="caution">
    <text evidence="3">The sequence shown here is derived from an EMBL/GenBank/DDBJ whole genome shotgun (WGS) entry which is preliminary data.</text>
</comment>
<protein>
    <recommendedName>
        <fullName evidence="2">DUF4126 domain-containing protein</fullName>
    </recommendedName>
</protein>